<dbReference type="InterPro" id="IPR029063">
    <property type="entry name" value="SAM-dependent_MTases_sf"/>
</dbReference>
<dbReference type="KEGG" id="anf:AQPE_1246"/>
<feature type="domain" description="Methyltransferase" evidence="9">
    <location>
        <begin position="34"/>
        <end position="178"/>
    </location>
</feature>
<dbReference type="CDD" id="cd02440">
    <property type="entry name" value="AdoMet_MTases"/>
    <property type="match status" value="1"/>
</dbReference>
<dbReference type="GO" id="GO:0030791">
    <property type="term" value="F:arsenite methyltransferase activity"/>
    <property type="evidence" value="ECO:0007669"/>
    <property type="project" value="UniProtKB-EC"/>
</dbReference>
<dbReference type="Proteomes" id="UP001193389">
    <property type="component" value="Chromosome"/>
</dbReference>
<organism evidence="10 11">
    <name type="scientific">Aquipluma nitroreducens</name>
    <dbReference type="NCBI Taxonomy" id="2010828"/>
    <lineage>
        <taxon>Bacteria</taxon>
        <taxon>Pseudomonadati</taxon>
        <taxon>Bacteroidota</taxon>
        <taxon>Bacteroidia</taxon>
        <taxon>Marinilabiliales</taxon>
        <taxon>Prolixibacteraceae</taxon>
        <taxon>Aquipluma</taxon>
    </lineage>
</organism>
<dbReference type="AlphaFoldDB" id="A0A5K7S6I1"/>
<dbReference type="RefSeq" id="WP_318350118.1">
    <property type="nucleotide sequence ID" value="NZ_AP018694.1"/>
</dbReference>
<evidence type="ECO:0000256" key="3">
    <source>
        <dbReference type="ARBA" id="ARBA00034487"/>
    </source>
</evidence>
<dbReference type="InterPro" id="IPR026669">
    <property type="entry name" value="Arsenite_MeTrfase-like"/>
</dbReference>
<dbReference type="PANTHER" id="PTHR43675">
    <property type="entry name" value="ARSENITE METHYLTRANSFERASE"/>
    <property type="match status" value="1"/>
</dbReference>
<dbReference type="GO" id="GO:0032259">
    <property type="term" value="P:methylation"/>
    <property type="evidence" value="ECO:0007669"/>
    <property type="project" value="UniProtKB-KW"/>
</dbReference>
<keyword evidence="10" id="KW-0489">Methyltransferase</keyword>
<evidence type="ECO:0000313" key="11">
    <source>
        <dbReference type="Proteomes" id="UP001193389"/>
    </source>
</evidence>
<accession>A0A5K7S6I1</accession>
<evidence type="ECO:0000313" key="10">
    <source>
        <dbReference type="EMBL" id="BBE17097.1"/>
    </source>
</evidence>
<dbReference type="InterPro" id="IPR025714">
    <property type="entry name" value="Methyltranfer_dom"/>
</dbReference>
<dbReference type="EC" id="2.1.1.137" evidence="4"/>
<evidence type="ECO:0000256" key="2">
    <source>
        <dbReference type="ARBA" id="ARBA00022691"/>
    </source>
</evidence>
<evidence type="ECO:0000256" key="4">
    <source>
        <dbReference type="ARBA" id="ARBA00034521"/>
    </source>
</evidence>
<evidence type="ECO:0000256" key="5">
    <source>
        <dbReference type="ARBA" id="ARBA00034545"/>
    </source>
</evidence>
<protein>
    <recommendedName>
        <fullName evidence="5">Arsenite methyltransferase</fullName>
        <ecNumber evidence="4">2.1.1.137</ecNumber>
    </recommendedName>
</protein>
<dbReference type="EMBL" id="AP018694">
    <property type="protein sequence ID" value="BBE17097.1"/>
    <property type="molecule type" value="Genomic_DNA"/>
</dbReference>
<evidence type="ECO:0000256" key="6">
    <source>
        <dbReference type="ARBA" id="ARBA00047941"/>
    </source>
</evidence>
<name>A0A5K7S6I1_9BACT</name>
<dbReference type="SUPFAM" id="SSF53335">
    <property type="entry name" value="S-adenosyl-L-methionine-dependent methyltransferases"/>
    <property type="match status" value="1"/>
</dbReference>
<evidence type="ECO:0000256" key="8">
    <source>
        <dbReference type="ARBA" id="ARBA00048428"/>
    </source>
</evidence>
<keyword evidence="1" id="KW-0808">Transferase</keyword>
<proteinExistence type="inferred from homology"/>
<comment type="catalytic activity">
    <reaction evidence="7">
        <text>arsenic triglutathione + 2 [thioredoxin]-dithiol + 2 S-adenosyl-L-methionine + H2O = dimethylarsinous acid + 2 [thioredoxin]-disulfide + 3 glutathione + 2 S-adenosyl-L-homocysteine + 2 H(+)</text>
        <dbReference type="Rhea" id="RHEA:69464"/>
        <dbReference type="Rhea" id="RHEA-COMP:10698"/>
        <dbReference type="Rhea" id="RHEA-COMP:10700"/>
        <dbReference type="ChEBI" id="CHEBI:15377"/>
        <dbReference type="ChEBI" id="CHEBI:15378"/>
        <dbReference type="ChEBI" id="CHEBI:23808"/>
        <dbReference type="ChEBI" id="CHEBI:29950"/>
        <dbReference type="ChEBI" id="CHEBI:50058"/>
        <dbReference type="ChEBI" id="CHEBI:57856"/>
        <dbReference type="ChEBI" id="CHEBI:57925"/>
        <dbReference type="ChEBI" id="CHEBI:59789"/>
        <dbReference type="ChEBI" id="CHEBI:183640"/>
        <dbReference type="EC" id="2.1.1.137"/>
    </reaction>
</comment>
<evidence type="ECO:0000256" key="7">
    <source>
        <dbReference type="ARBA" id="ARBA00047943"/>
    </source>
</evidence>
<comment type="similarity">
    <text evidence="3">Belongs to the methyltransferase superfamily. Arsenite methyltransferase family.</text>
</comment>
<reference evidence="10" key="1">
    <citation type="journal article" date="2020" name="Int. J. Syst. Evol. Microbiol.">
        <title>Aquipluma nitroreducens gen. nov. sp. nov., a novel facultatively anaerobic bacterium isolated from a freshwater lake.</title>
        <authorList>
            <person name="Watanabe M."/>
            <person name="Kojima H."/>
            <person name="Fukui M."/>
        </authorList>
    </citation>
    <scope>NUCLEOTIDE SEQUENCE</scope>
    <source>
        <strain evidence="10">MeG22</strain>
    </source>
</reference>
<dbReference type="PANTHER" id="PTHR43675:SF8">
    <property type="entry name" value="ARSENITE METHYLTRANSFERASE"/>
    <property type="match status" value="1"/>
</dbReference>
<dbReference type="Gene3D" id="3.40.50.150">
    <property type="entry name" value="Vaccinia Virus protein VP39"/>
    <property type="match status" value="1"/>
</dbReference>
<sequence>MNTIEIAGRYSSLANDTCCLSCGGAVDKSDAKLNEVCIDLGSGRGTDVLRLAEEVGEGGFVYGIDVTEEMIRKATSTAAKMGVENVKFIQADLEEIPLPDETANLIVSNCTLNHVTNKRKVWGEIFRILKNGGRFVISDIYSSEPVPEEYANDPEAVAECWAGSVTRSEYLNIIKGAGFRYVKVLEESQPYPKGKIHVSSFTITAEKDEFSCCG</sequence>
<keyword evidence="2" id="KW-0949">S-adenosyl-L-methionine</keyword>
<evidence type="ECO:0000259" key="9">
    <source>
        <dbReference type="Pfam" id="PF13847"/>
    </source>
</evidence>
<comment type="catalytic activity">
    <reaction evidence="8">
        <text>arsenic triglutathione + 3 [thioredoxin]-dithiol + 3 S-adenosyl-L-methionine = trimethylarsine + 3 [thioredoxin]-disulfide + 3 glutathione + 3 S-adenosyl-L-homocysteine + 3 H(+)</text>
        <dbReference type="Rhea" id="RHEA:69432"/>
        <dbReference type="Rhea" id="RHEA-COMP:10698"/>
        <dbReference type="Rhea" id="RHEA-COMP:10700"/>
        <dbReference type="ChEBI" id="CHEBI:15378"/>
        <dbReference type="ChEBI" id="CHEBI:27130"/>
        <dbReference type="ChEBI" id="CHEBI:29950"/>
        <dbReference type="ChEBI" id="CHEBI:50058"/>
        <dbReference type="ChEBI" id="CHEBI:57856"/>
        <dbReference type="ChEBI" id="CHEBI:57925"/>
        <dbReference type="ChEBI" id="CHEBI:59789"/>
        <dbReference type="ChEBI" id="CHEBI:183640"/>
        <dbReference type="EC" id="2.1.1.137"/>
    </reaction>
</comment>
<comment type="catalytic activity">
    <reaction evidence="6">
        <text>arsenic triglutathione + [thioredoxin]-dithiol + S-adenosyl-L-methionine + 2 H2O = methylarsonous acid + [thioredoxin]-disulfide + 3 glutathione + S-adenosyl-L-homocysteine + H(+)</text>
        <dbReference type="Rhea" id="RHEA:69460"/>
        <dbReference type="Rhea" id="RHEA-COMP:10698"/>
        <dbReference type="Rhea" id="RHEA-COMP:10700"/>
        <dbReference type="ChEBI" id="CHEBI:15377"/>
        <dbReference type="ChEBI" id="CHEBI:15378"/>
        <dbReference type="ChEBI" id="CHEBI:17826"/>
        <dbReference type="ChEBI" id="CHEBI:29950"/>
        <dbReference type="ChEBI" id="CHEBI:50058"/>
        <dbReference type="ChEBI" id="CHEBI:57856"/>
        <dbReference type="ChEBI" id="CHEBI:57925"/>
        <dbReference type="ChEBI" id="CHEBI:59789"/>
        <dbReference type="ChEBI" id="CHEBI:183640"/>
        <dbReference type="EC" id="2.1.1.137"/>
    </reaction>
</comment>
<gene>
    <name evidence="10" type="ORF">AQPE_1246</name>
</gene>
<evidence type="ECO:0000256" key="1">
    <source>
        <dbReference type="ARBA" id="ARBA00022679"/>
    </source>
</evidence>
<dbReference type="Pfam" id="PF13847">
    <property type="entry name" value="Methyltransf_31"/>
    <property type="match status" value="1"/>
</dbReference>
<keyword evidence="11" id="KW-1185">Reference proteome</keyword>